<protein>
    <submittedName>
        <fullName evidence="2">Uncharacterized protein</fullName>
    </submittedName>
</protein>
<dbReference type="Proteomes" id="UP000324800">
    <property type="component" value="Unassembled WGS sequence"/>
</dbReference>
<accession>A0A5J4R7E8</accession>
<proteinExistence type="predicted"/>
<feature type="compositionally biased region" description="Basic and acidic residues" evidence="1">
    <location>
        <begin position="177"/>
        <end position="194"/>
    </location>
</feature>
<evidence type="ECO:0000313" key="3">
    <source>
        <dbReference type="Proteomes" id="UP000324800"/>
    </source>
</evidence>
<comment type="caution">
    <text evidence="2">The sequence shown here is derived from an EMBL/GenBank/DDBJ whole genome shotgun (WGS) entry which is preliminary data.</text>
</comment>
<name>A0A5J4R7E8_9EUKA</name>
<feature type="region of interest" description="Disordered" evidence="1">
    <location>
        <begin position="27"/>
        <end position="59"/>
    </location>
</feature>
<organism evidence="2 3">
    <name type="scientific">Streblomastix strix</name>
    <dbReference type="NCBI Taxonomy" id="222440"/>
    <lineage>
        <taxon>Eukaryota</taxon>
        <taxon>Metamonada</taxon>
        <taxon>Preaxostyla</taxon>
        <taxon>Oxymonadida</taxon>
        <taxon>Streblomastigidae</taxon>
        <taxon>Streblomastix</taxon>
    </lineage>
</organism>
<dbReference type="AlphaFoldDB" id="A0A5J4R7E8"/>
<sequence>KTGGSVTTLLEKDSNEKVKEVLKHQKLNKAAHTNKTGNSTFDTNNQQQMNNQNNNTRGRGLLRRPEFLYQRQSFIPFGANVSYSQRHYGAPQRFDFGTPMMLYYQQQSQFTNPQYYSQQQIVYAQPQKRAYQTTNHRWPCTRRKFENTKSSIAPVPISKKEQSEMLIDTESVGSTDLTHDENRGNSLDDKIDDE</sequence>
<evidence type="ECO:0000313" key="2">
    <source>
        <dbReference type="EMBL" id="KAA6329642.1"/>
    </source>
</evidence>
<feature type="compositionally biased region" description="Polar residues" evidence="1">
    <location>
        <begin position="31"/>
        <end position="43"/>
    </location>
</feature>
<gene>
    <name evidence="2" type="ORF">EZS28_053584</name>
</gene>
<feature type="region of interest" description="Disordered" evidence="1">
    <location>
        <begin position="156"/>
        <end position="194"/>
    </location>
</feature>
<evidence type="ECO:0000256" key="1">
    <source>
        <dbReference type="SAM" id="MobiDB-lite"/>
    </source>
</evidence>
<feature type="non-terminal residue" evidence="2">
    <location>
        <position position="1"/>
    </location>
</feature>
<feature type="compositionally biased region" description="Low complexity" evidence="1">
    <location>
        <begin position="44"/>
        <end position="55"/>
    </location>
</feature>
<dbReference type="EMBL" id="SNRW01043020">
    <property type="protein sequence ID" value="KAA6329642.1"/>
    <property type="molecule type" value="Genomic_DNA"/>
</dbReference>
<reference evidence="2 3" key="1">
    <citation type="submission" date="2019-03" db="EMBL/GenBank/DDBJ databases">
        <title>Single cell metagenomics reveals metabolic interactions within the superorganism composed of flagellate Streblomastix strix and complex community of Bacteroidetes bacteria on its surface.</title>
        <authorList>
            <person name="Treitli S.C."/>
            <person name="Kolisko M."/>
            <person name="Husnik F."/>
            <person name="Keeling P."/>
            <person name="Hampl V."/>
        </authorList>
    </citation>
    <scope>NUCLEOTIDE SEQUENCE [LARGE SCALE GENOMIC DNA]</scope>
    <source>
        <strain evidence="2">ST1C</strain>
    </source>
</reference>